<feature type="region of interest" description="Disordered" evidence="1">
    <location>
        <begin position="195"/>
        <end position="222"/>
    </location>
</feature>
<dbReference type="SUPFAM" id="SSF49899">
    <property type="entry name" value="Concanavalin A-like lectins/glucanases"/>
    <property type="match status" value="1"/>
</dbReference>
<reference evidence="2" key="1">
    <citation type="submission" date="2023-03" db="EMBL/GenBank/DDBJ databases">
        <title>Massive genome expansion in bonnet fungi (Mycena s.s.) driven by repeated elements and novel gene families across ecological guilds.</title>
        <authorList>
            <consortium name="Lawrence Berkeley National Laboratory"/>
            <person name="Harder C.B."/>
            <person name="Miyauchi S."/>
            <person name="Viragh M."/>
            <person name="Kuo A."/>
            <person name="Thoen E."/>
            <person name="Andreopoulos B."/>
            <person name="Lu D."/>
            <person name="Skrede I."/>
            <person name="Drula E."/>
            <person name="Henrissat B."/>
            <person name="Morin E."/>
            <person name="Kohler A."/>
            <person name="Barry K."/>
            <person name="LaButti K."/>
            <person name="Morin E."/>
            <person name="Salamov A."/>
            <person name="Lipzen A."/>
            <person name="Mereny Z."/>
            <person name="Hegedus B."/>
            <person name="Baldrian P."/>
            <person name="Stursova M."/>
            <person name="Weitz H."/>
            <person name="Taylor A."/>
            <person name="Grigoriev I.V."/>
            <person name="Nagy L.G."/>
            <person name="Martin F."/>
            <person name="Kauserud H."/>
        </authorList>
    </citation>
    <scope>NUCLEOTIDE SEQUENCE</scope>
    <source>
        <strain evidence="2">CBHHK188m</strain>
    </source>
</reference>
<organism evidence="2 3">
    <name type="scientific">Mycena maculata</name>
    <dbReference type="NCBI Taxonomy" id="230809"/>
    <lineage>
        <taxon>Eukaryota</taxon>
        <taxon>Fungi</taxon>
        <taxon>Dikarya</taxon>
        <taxon>Basidiomycota</taxon>
        <taxon>Agaricomycotina</taxon>
        <taxon>Agaricomycetes</taxon>
        <taxon>Agaricomycetidae</taxon>
        <taxon>Agaricales</taxon>
        <taxon>Marasmiineae</taxon>
        <taxon>Mycenaceae</taxon>
        <taxon>Mycena</taxon>
    </lineage>
</organism>
<accession>A0AAD7NGF1</accession>
<dbReference type="Proteomes" id="UP001215280">
    <property type="component" value="Unassembled WGS sequence"/>
</dbReference>
<protein>
    <submittedName>
        <fullName evidence="2">Uncharacterized protein</fullName>
    </submittedName>
</protein>
<proteinExistence type="predicted"/>
<comment type="caution">
    <text evidence="2">The sequence shown here is derived from an EMBL/GenBank/DDBJ whole genome shotgun (WGS) entry which is preliminary data.</text>
</comment>
<evidence type="ECO:0000313" key="3">
    <source>
        <dbReference type="Proteomes" id="UP001215280"/>
    </source>
</evidence>
<keyword evidence="3" id="KW-1185">Reference proteome</keyword>
<dbReference type="InterPro" id="IPR013320">
    <property type="entry name" value="ConA-like_dom_sf"/>
</dbReference>
<sequence>MIPKRYYSTSHSLPPIYSTSSQIRGLLWGVVKNLLERLVTETPFKLTFVNNPEGGKIENRVGLAKMMKTVTPHGAGARDILEKLDNIVLTELQELLVLPTKEVSRRRKFKAIVILHEEPRSLENSVEFAVKSLSDADLPDDRIGIHFVQVGFSRRLFDALKDVVDNDDTNLADFTTYAGPGSIVDERLGKISLGGVDATFSQPPETSRPTSRQIIRVPADPPPNSLAIERATSIDGSVTTSKTYDLGTGFTFTGWIFQKDRQESGSPYEFFSFYNGQAPLLRASAREGQGNSVTMWFPDVSAYPTARDCPTGVWTFICATYDGTGVRLGFNGHLGNKAPLARLKFEKINFRMCASNSISLANIKIYDRVLTEDHRSKGERETDGDYIYSFYEKKQAHPNSWPLAVLCWIIEDSGSTTHETGVPLGCGCGSKTRTGISASGILLASSLFATWFSSTNDGYSDVVYGTSRASCELVSGLVPCFGYEWTEVRQLPWTPSLCPALCQSIPHLRHCVTLLRNTKVLDTEFRPCRASAVDGNLSIGHGNAIKLTNFHTAKRSDAVTKMVWTPLPVWGMHVGLGMSGGEAIPHWLFELVHSQGDHDHNHNSFRVYNYGVTMPVQFAPHMGSMLPPVSRGTHAGPGEGGRVVTAVTPPYHMAALADNWTWGFIRFIPFLDWNLPGMVGSSDVVLWALVMK</sequence>
<evidence type="ECO:0000256" key="1">
    <source>
        <dbReference type="SAM" id="MobiDB-lite"/>
    </source>
</evidence>
<feature type="compositionally biased region" description="Polar residues" evidence="1">
    <location>
        <begin position="199"/>
        <end position="213"/>
    </location>
</feature>
<dbReference type="Gene3D" id="2.60.120.200">
    <property type="match status" value="1"/>
</dbReference>
<dbReference type="AlphaFoldDB" id="A0AAD7NGF1"/>
<dbReference type="EMBL" id="JARJLG010000046">
    <property type="protein sequence ID" value="KAJ7761259.1"/>
    <property type="molecule type" value="Genomic_DNA"/>
</dbReference>
<name>A0AAD7NGF1_9AGAR</name>
<evidence type="ECO:0000313" key="2">
    <source>
        <dbReference type="EMBL" id="KAJ7761259.1"/>
    </source>
</evidence>
<gene>
    <name evidence="2" type="ORF">DFH07DRAFT_771581</name>
</gene>